<dbReference type="InterPro" id="IPR050219">
    <property type="entry name" value="DnaG_primase"/>
</dbReference>
<evidence type="ECO:0000256" key="5">
    <source>
        <dbReference type="ARBA" id="ARBA00022705"/>
    </source>
</evidence>
<evidence type="ECO:0000256" key="15">
    <source>
        <dbReference type="SAM" id="MobiDB-lite"/>
    </source>
</evidence>
<comment type="cofactor">
    <cofactor evidence="12 13 14">
        <name>Zn(2+)</name>
        <dbReference type="ChEBI" id="CHEBI:29105"/>
    </cofactor>
    <text evidence="12 13 14">Binds 1 zinc ion per monomer.</text>
</comment>
<evidence type="ECO:0000256" key="9">
    <source>
        <dbReference type="ARBA" id="ARBA00022842"/>
    </source>
</evidence>
<evidence type="ECO:0000256" key="4">
    <source>
        <dbReference type="ARBA" id="ARBA00022695"/>
    </source>
</evidence>
<dbReference type="PANTHER" id="PTHR30313:SF2">
    <property type="entry name" value="DNA PRIMASE"/>
    <property type="match status" value="1"/>
</dbReference>
<dbReference type="Proteomes" id="UP000050816">
    <property type="component" value="Unassembled WGS sequence"/>
</dbReference>
<dbReference type="FunFam" id="3.90.580.10:FF:000001">
    <property type="entry name" value="DNA primase"/>
    <property type="match status" value="1"/>
</dbReference>
<feature type="region of interest" description="Disordered" evidence="15">
    <location>
        <begin position="455"/>
        <end position="480"/>
    </location>
</feature>
<dbReference type="Pfam" id="PF08275">
    <property type="entry name" value="DNAG_N"/>
    <property type="match status" value="1"/>
</dbReference>
<dbReference type="SUPFAM" id="SSF57783">
    <property type="entry name" value="Zinc beta-ribbon"/>
    <property type="match status" value="1"/>
</dbReference>
<dbReference type="GO" id="GO:0000428">
    <property type="term" value="C:DNA-directed RNA polymerase complex"/>
    <property type="evidence" value="ECO:0007669"/>
    <property type="project" value="UniProtKB-KW"/>
</dbReference>
<comment type="subunit">
    <text evidence="12">Monomer. Interacts with DnaB.</text>
</comment>
<dbReference type="NCBIfam" id="TIGR01391">
    <property type="entry name" value="dnaG"/>
    <property type="match status" value="1"/>
</dbReference>
<name>A0A0R1UDE5_9LACO</name>
<evidence type="ECO:0000256" key="12">
    <source>
        <dbReference type="HAMAP-Rule" id="MF_00974"/>
    </source>
</evidence>
<dbReference type="GO" id="GO:0003677">
    <property type="term" value="F:DNA binding"/>
    <property type="evidence" value="ECO:0007669"/>
    <property type="project" value="UniProtKB-KW"/>
</dbReference>
<dbReference type="PIRSF" id="PIRSF002811">
    <property type="entry name" value="DnaG"/>
    <property type="match status" value="1"/>
</dbReference>
<dbReference type="PATRIC" id="fig|1423760.3.peg.1920"/>
<dbReference type="Pfam" id="PF01807">
    <property type="entry name" value="Zn_ribbon_DnaG"/>
    <property type="match status" value="1"/>
</dbReference>
<dbReference type="InterPro" id="IPR016136">
    <property type="entry name" value="DNA_helicase_N/primase_C"/>
</dbReference>
<dbReference type="InterPro" id="IPR006295">
    <property type="entry name" value="DNA_primase_DnaG"/>
</dbReference>
<evidence type="ECO:0000256" key="11">
    <source>
        <dbReference type="ARBA" id="ARBA00023163"/>
    </source>
</evidence>
<dbReference type="InterPro" id="IPR013264">
    <property type="entry name" value="DNAG_N"/>
</dbReference>
<dbReference type="Gene3D" id="3.40.1360.10">
    <property type="match status" value="1"/>
</dbReference>
<feature type="domain" description="Toprim" evidence="16">
    <location>
        <begin position="266"/>
        <end position="347"/>
    </location>
</feature>
<feature type="zinc finger region" description="CHC2-type" evidence="12 14">
    <location>
        <begin position="39"/>
        <end position="63"/>
    </location>
</feature>
<evidence type="ECO:0000256" key="1">
    <source>
        <dbReference type="ARBA" id="ARBA00022478"/>
    </source>
</evidence>
<evidence type="ECO:0000256" key="6">
    <source>
        <dbReference type="ARBA" id="ARBA00022723"/>
    </source>
</evidence>
<dbReference type="GO" id="GO:0003899">
    <property type="term" value="F:DNA-directed RNA polymerase activity"/>
    <property type="evidence" value="ECO:0007669"/>
    <property type="project" value="UniProtKB-UniRule"/>
</dbReference>
<dbReference type="InterPro" id="IPR034151">
    <property type="entry name" value="TOPRIM_DnaG_bac"/>
</dbReference>
<keyword evidence="8 12" id="KW-0862">Zinc</keyword>
<dbReference type="PROSITE" id="PS50880">
    <property type="entry name" value="TOPRIM"/>
    <property type="match status" value="1"/>
</dbReference>
<evidence type="ECO:0000256" key="13">
    <source>
        <dbReference type="PIRNR" id="PIRNR002811"/>
    </source>
</evidence>
<keyword evidence="7 12" id="KW-0863">Zinc-finger</keyword>
<dbReference type="SMART" id="SM00493">
    <property type="entry name" value="TOPRIM"/>
    <property type="match status" value="1"/>
</dbReference>
<protein>
    <recommendedName>
        <fullName evidence="12 13">DNA primase</fullName>
        <ecNumber evidence="12">2.7.7.101</ecNumber>
    </recommendedName>
</protein>
<dbReference type="InterPro" id="IPR037068">
    <property type="entry name" value="DNA_primase_core_N_sf"/>
</dbReference>
<dbReference type="InterPro" id="IPR019475">
    <property type="entry name" value="DNA_primase_DnaB-bd"/>
</dbReference>
<dbReference type="GO" id="GO:0005737">
    <property type="term" value="C:cytoplasm"/>
    <property type="evidence" value="ECO:0007669"/>
    <property type="project" value="TreeGrafter"/>
</dbReference>
<dbReference type="InterPro" id="IPR002694">
    <property type="entry name" value="Znf_CHC2"/>
</dbReference>
<sequence length="631" mass="69915">MAKIPEEVLDRLRNAVDIADVIGQDVQLKKQGKNLMGHCPFHQDDTPSFSVNQEKQFFYCFSCHRSGNVFSFLMQLHDMSFPQAVEAVAEFADLELPSQYTAAAPSNPNSQGGQLGRLHEQAAKLYHHILVNTPAGQPALKYLLDRGMTRELIDQFNLGFAPEPTNGQPVLYQYAQQQELDYQLLRKSGLFVERADGQLQDRFHGRVMYPIKNANGQVIAFSGRILAKKAPANTPKYLNSPETPLFNKRQTLFNLDLAKQAARKAGHLTLLEGFMDVIAAYGAGIKTGIASMGTSFTSEQVQAIARLTSQLTIAYDGDEPGQAAIDRSLKLVEDTAPDLTLRVVQLPAGLDPDEYVQKYGNLKFQEYMTHGEETAVDFRLAYLRKDLNLQKQSELINYLNAALEVIATVPTPVGQSVYLKKLAGEFGLDLGSLERQLASIPAPRAVPAAPMGTVPPPEEEAGLVPPPAEDPDWTVPAANQPTTLSRGERAAQILLKYYCYDAEVRYRLDALADFQFPQPAYQQLYTVIKHYLADHSDFVPAAVMDHLTPGAQSLLSQVETQIIAEEEKAQVVTDCLRVLTTELPLTAQIEQTQAALNEASMLGDSDQILHLTTQLVQLYQRQQAMKTEEIN</sequence>
<reference evidence="17 18" key="1">
    <citation type="journal article" date="2015" name="Genome Announc.">
        <title>Expanding the biotechnology potential of lactobacilli through comparative genomics of 213 strains and associated genera.</title>
        <authorList>
            <person name="Sun Z."/>
            <person name="Harris H.M."/>
            <person name="McCann A."/>
            <person name="Guo C."/>
            <person name="Argimon S."/>
            <person name="Zhang W."/>
            <person name="Yang X."/>
            <person name="Jeffery I.B."/>
            <person name="Cooney J.C."/>
            <person name="Kagawa T.F."/>
            <person name="Liu W."/>
            <person name="Song Y."/>
            <person name="Salvetti E."/>
            <person name="Wrobel A."/>
            <person name="Rasinkangas P."/>
            <person name="Parkhill J."/>
            <person name="Rea M.C."/>
            <person name="O'Sullivan O."/>
            <person name="Ritari J."/>
            <person name="Douillard F.P."/>
            <person name="Paul Ross R."/>
            <person name="Yang R."/>
            <person name="Briner A.E."/>
            <person name="Felis G.E."/>
            <person name="de Vos W.M."/>
            <person name="Barrangou R."/>
            <person name="Klaenhammer T.R."/>
            <person name="Caufield P.W."/>
            <person name="Cui Y."/>
            <person name="Zhang H."/>
            <person name="O'Toole P.W."/>
        </authorList>
    </citation>
    <scope>NUCLEOTIDE SEQUENCE [LARGE SCALE GENOMIC DNA]</scope>
    <source>
        <strain evidence="17 18">DSM 15946</strain>
    </source>
</reference>
<proteinExistence type="inferred from homology"/>
<accession>A0A0R1UDE5</accession>
<keyword evidence="11 12" id="KW-0804">Transcription</keyword>
<keyword evidence="6 12" id="KW-0479">Metal-binding</keyword>
<dbReference type="SUPFAM" id="SSF56731">
    <property type="entry name" value="DNA primase core"/>
    <property type="match status" value="1"/>
</dbReference>
<comment type="similarity">
    <text evidence="12 13">Belongs to the DnaG primase family.</text>
</comment>
<dbReference type="CDD" id="cd03364">
    <property type="entry name" value="TOPRIM_DnaG_primases"/>
    <property type="match status" value="1"/>
</dbReference>
<evidence type="ECO:0000313" key="18">
    <source>
        <dbReference type="Proteomes" id="UP000050816"/>
    </source>
</evidence>
<keyword evidence="3 12" id="KW-0808">Transferase</keyword>
<keyword evidence="1 12" id="KW-0240">DNA-directed RNA polymerase</keyword>
<dbReference type="InterPro" id="IPR030846">
    <property type="entry name" value="DnaG_bac"/>
</dbReference>
<keyword evidence="2 12" id="KW-0639">Primosome</keyword>
<comment type="caution">
    <text evidence="17">The sequence shown here is derived from an EMBL/GenBank/DDBJ whole genome shotgun (WGS) entry which is preliminary data.</text>
</comment>
<evidence type="ECO:0000256" key="10">
    <source>
        <dbReference type="ARBA" id="ARBA00023125"/>
    </source>
</evidence>
<keyword evidence="10 12" id="KW-0238">DNA-binding</keyword>
<dbReference type="GO" id="GO:0006269">
    <property type="term" value="P:DNA replication, synthesis of primer"/>
    <property type="evidence" value="ECO:0007669"/>
    <property type="project" value="UniProtKB-UniRule"/>
</dbReference>
<evidence type="ECO:0000256" key="14">
    <source>
        <dbReference type="PIRSR" id="PIRSR002811-1"/>
    </source>
</evidence>
<dbReference type="SMART" id="SM00400">
    <property type="entry name" value="ZnF_CHCC"/>
    <property type="match status" value="1"/>
</dbReference>
<dbReference type="Gene3D" id="3.90.980.10">
    <property type="entry name" value="DNA primase, catalytic core, N-terminal domain"/>
    <property type="match status" value="1"/>
</dbReference>
<dbReference type="HAMAP" id="MF_00974">
    <property type="entry name" value="DNA_primase_DnaG"/>
    <property type="match status" value="1"/>
</dbReference>
<evidence type="ECO:0000256" key="7">
    <source>
        <dbReference type="ARBA" id="ARBA00022771"/>
    </source>
</evidence>
<dbReference type="AlphaFoldDB" id="A0A0R1UDE5"/>
<keyword evidence="5 12" id="KW-0235">DNA replication</keyword>
<keyword evidence="9" id="KW-0460">Magnesium</keyword>
<comment type="catalytic activity">
    <reaction evidence="12">
        <text>ssDNA + n NTP = ssDNA/pppN(pN)n-1 hybrid + (n-1) diphosphate.</text>
        <dbReference type="EC" id="2.7.7.101"/>
    </reaction>
</comment>
<dbReference type="InterPro" id="IPR036977">
    <property type="entry name" value="DNA_primase_Znf_CHC2"/>
</dbReference>
<dbReference type="EMBL" id="AZFK01000052">
    <property type="protein sequence ID" value="KRL89210.1"/>
    <property type="molecule type" value="Genomic_DNA"/>
</dbReference>
<evidence type="ECO:0000313" key="17">
    <source>
        <dbReference type="EMBL" id="KRL89210.1"/>
    </source>
</evidence>
<dbReference type="PANTHER" id="PTHR30313">
    <property type="entry name" value="DNA PRIMASE"/>
    <property type="match status" value="1"/>
</dbReference>
<comment type="domain">
    <text evidence="12">Contains an N-terminal zinc-binding domain, a central core domain that contains the primase activity, and a C-terminal DnaB-binding domain.</text>
</comment>
<dbReference type="Pfam" id="PF13155">
    <property type="entry name" value="Toprim_2"/>
    <property type="match status" value="1"/>
</dbReference>
<gene>
    <name evidence="12" type="primary">dnaG</name>
    <name evidence="17" type="ORF">FC43_GL001832</name>
</gene>
<dbReference type="EC" id="2.7.7.101" evidence="12"/>
<comment type="function">
    <text evidence="12 13">RNA polymerase that catalyzes the synthesis of short RNA molecules used as primers for DNA polymerase during DNA replication.</text>
</comment>
<dbReference type="Gene3D" id="3.90.580.10">
    <property type="entry name" value="Zinc finger, CHC2-type domain"/>
    <property type="match status" value="1"/>
</dbReference>
<dbReference type="RefSeq" id="WP_056955104.1">
    <property type="nucleotide sequence ID" value="NZ_AZFK01000052.1"/>
</dbReference>
<dbReference type="Gene3D" id="1.10.860.10">
    <property type="entry name" value="DNAb Helicase, Chain A"/>
    <property type="match status" value="1"/>
</dbReference>
<evidence type="ECO:0000256" key="8">
    <source>
        <dbReference type="ARBA" id="ARBA00022833"/>
    </source>
</evidence>
<evidence type="ECO:0000256" key="3">
    <source>
        <dbReference type="ARBA" id="ARBA00022679"/>
    </source>
</evidence>
<evidence type="ECO:0000259" key="16">
    <source>
        <dbReference type="PROSITE" id="PS50880"/>
    </source>
</evidence>
<dbReference type="Pfam" id="PF10410">
    <property type="entry name" value="DnaB_bind"/>
    <property type="match status" value="1"/>
</dbReference>
<evidence type="ECO:0000256" key="2">
    <source>
        <dbReference type="ARBA" id="ARBA00022515"/>
    </source>
</evidence>
<dbReference type="InterPro" id="IPR006171">
    <property type="entry name" value="TOPRIM_dom"/>
</dbReference>
<keyword evidence="4 12" id="KW-0548">Nucleotidyltransferase</keyword>
<dbReference type="GO" id="GO:1990077">
    <property type="term" value="C:primosome complex"/>
    <property type="evidence" value="ECO:0007669"/>
    <property type="project" value="UniProtKB-KW"/>
</dbReference>
<organism evidence="17 18">
    <name type="scientific">Limosilactobacillus ingluviei DSM 15946</name>
    <dbReference type="NCBI Taxonomy" id="1423760"/>
    <lineage>
        <taxon>Bacteria</taxon>
        <taxon>Bacillati</taxon>
        <taxon>Bacillota</taxon>
        <taxon>Bacilli</taxon>
        <taxon>Lactobacillales</taxon>
        <taxon>Lactobacillaceae</taxon>
        <taxon>Limosilactobacillus</taxon>
    </lineage>
</organism>
<dbReference type="GO" id="GO:0008270">
    <property type="term" value="F:zinc ion binding"/>
    <property type="evidence" value="ECO:0007669"/>
    <property type="project" value="UniProtKB-UniRule"/>
</dbReference>